<accession>A0A2S2QNY6</accession>
<reference evidence="1" key="1">
    <citation type="submission" date="2018-04" db="EMBL/GenBank/DDBJ databases">
        <title>Transcriptome assembly of Sipha flava.</title>
        <authorList>
            <person name="Scully E.D."/>
            <person name="Geib S.M."/>
            <person name="Palmer N.A."/>
            <person name="Koch K."/>
            <person name="Bradshaw J."/>
            <person name="Heng-Moss T."/>
            <person name="Sarath G."/>
        </authorList>
    </citation>
    <scope>NUCLEOTIDE SEQUENCE</scope>
</reference>
<gene>
    <name evidence="1" type="ORF">g.184379</name>
</gene>
<name>A0A2S2QNY6_9HEMI</name>
<sequence length="207" mass="23062">MFSSLNKDSASSLTAFINTFRENVAAIKALGIEDISGFLLFYIGVRVLDVETKRLYEASIPQSEILTLDSLLDFVSQRCKILENIGTTADKMELGVKITGKKSKDGSSGKSSLTVTSRLNSSKCAYYKNDHPLYRCFSFKQKPMIARRKFVNNNGVCFICLLQEHQSKSCLSTRIYRTSDGKHNTLLHIDKDVPVSPSNAKCSIEKA</sequence>
<dbReference type="EMBL" id="GGMS01010057">
    <property type="protein sequence ID" value="MBY79260.1"/>
    <property type="molecule type" value="Transcribed_RNA"/>
</dbReference>
<organism evidence="1">
    <name type="scientific">Sipha flava</name>
    <name type="common">yellow sugarcane aphid</name>
    <dbReference type="NCBI Taxonomy" id="143950"/>
    <lineage>
        <taxon>Eukaryota</taxon>
        <taxon>Metazoa</taxon>
        <taxon>Ecdysozoa</taxon>
        <taxon>Arthropoda</taxon>
        <taxon>Hexapoda</taxon>
        <taxon>Insecta</taxon>
        <taxon>Pterygota</taxon>
        <taxon>Neoptera</taxon>
        <taxon>Paraneoptera</taxon>
        <taxon>Hemiptera</taxon>
        <taxon>Sternorrhyncha</taxon>
        <taxon>Aphidomorpha</taxon>
        <taxon>Aphidoidea</taxon>
        <taxon>Aphididae</taxon>
        <taxon>Sipha</taxon>
    </lineage>
</organism>
<dbReference type="AlphaFoldDB" id="A0A2S2QNY6"/>
<protein>
    <submittedName>
        <fullName evidence="1">Uncharacterized protein</fullName>
    </submittedName>
</protein>
<proteinExistence type="predicted"/>
<dbReference type="OrthoDB" id="8194935at2759"/>
<evidence type="ECO:0000313" key="1">
    <source>
        <dbReference type="EMBL" id="MBY79260.1"/>
    </source>
</evidence>
<dbReference type="PANTHER" id="PTHR47331">
    <property type="entry name" value="PHD-TYPE DOMAIN-CONTAINING PROTEIN"/>
    <property type="match status" value="1"/>
</dbReference>